<feature type="region of interest" description="Disordered" evidence="1">
    <location>
        <begin position="33"/>
        <end position="64"/>
    </location>
</feature>
<comment type="caution">
    <text evidence="4">The sequence shown here is derived from an EMBL/GenBank/DDBJ whole genome shotgun (WGS) entry which is preliminary data.</text>
</comment>
<dbReference type="InterPro" id="IPR036907">
    <property type="entry name" value="5'-Nucleotdase_C_sf"/>
</dbReference>
<dbReference type="EMBL" id="JBITGY010000007">
    <property type="protein sequence ID" value="MFI6500798.1"/>
    <property type="molecule type" value="Genomic_DNA"/>
</dbReference>
<feature type="compositionally biased region" description="Low complexity" evidence="1">
    <location>
        <begin position="55"/>
        <end position="64"/>
    </location>
</feature>
<dbReference type="PANTHER" id="PTHR11575:SF24">
    <property type="entry name" value="5'-NUCLEOTIDASE"/>
    <property type="match status" value="1"/>
</dbReference>
<feature type="domain" description="5'-Nucleotidase C-terminal" evidence="3">
    <location>
        <begin position="183"/>
        <end position="312"/>
    </location>
</feature>
<feature type="signal peptide" evidence="2">
    <location>
        <begin position="1"/>
        <end position="31"/>
    </location>
</feature>
<accession>A0ABW7YXZ2</accession>
<dbReference type="InterPro" id="IPR006179">
    <property type="entry name" value="5_nucleotidase/apyrase"/>
</dbReference>
<evidence type="ECO:0000256" key="1">
    <source>
        <dbReference type="SAM" id="MobiDB-lite"/>
    </source>
</evidence>
<reference evidence="4 5" key="1">
    <citation type="submission" date="2024-10" db="EMBL/GenBank/DDBJ databases">
        <title>The Natural Products Discovery Center: Release of the First 8490 Sequenced Strains for Exploring Actinobacteria Biosynthetic Diversity.</title>
        <authorList>
            <person name="Kalkreuter E."/>
            <person name="Kautsar S.A."/>
            <person name="Yang D."/>
            <person name="Bader C.D."/>
            <person name="Teijaro C.N."/>
            <person name="Fluegel L."/>
            <person name="Davis C.M."/>
            <person name="Simpson J.R."/>
            <person name="Lauterbach L."/>
            <person name="Steele A.D."/>
            <person name="Gui C."/>
            <person name="Meng S."/>
            <person name="Li G."/>
            <person name="Viehrig K."/>
            <person name="Ye F."/>
            <person name="Su P."/>
            <person name="Kiefer A.F."/>
            <person name="Nichols A."/>
            <person name="Cepeda A.J."/>
            <person name="Yan W."/>
            <person name="Fan B."/>
            <person name="Jiang Y."/>
            <person name="Adhikari A."/>
            <person name="Zheng C.-J."/>
            <person name="Schuster L."/>
            <person name="Cowan T.M."/>
            <person name="Smanski M.J."/>
            <person name="Chevrette M.G."/>
            <person name="De Carvalho L.P.S."/>
            <person name="Shen B."/>
        </authorList>
    </citation>
    <scope>NUCLEOTIDE SEQUENCE [LARGE SCALE GENOMIC DNA]</scope>
    <source>
        <strain evidence="4 5">NPDC050545</strain>
    </source>
</reference>
<dbReference type="SUPFAM" id="SSF55816">
    <property type="entry name" value="5'-nucleotidase (syn. UDP-sugar hydrolase), C-terminal domain"/>
    <property type="match status" value="1"/>
</dbReference>
<dbReference type="PANTHER" id="PTHR11575">
    <property type="entry name" value="5'-NUCLEOTIDASE-RELATED"/>
    <property type="match status" value="1"/>
</dbReference>
<evidence type="ECO:0000256" key="2">
    <source>
        <dbReference type="SAM" id="SignalP"/>
    </source>
</evidence>
<dbReference type="Gene3D" id="3.90.780.10">
    <property type="entry name" value="5'-Nucleotidase, C-terminal domain"/>
    <property type="match status" value="1"/>
</dbReference>
<evidence type="ECO:0000259" key="3">
    <source>
        <dbReference type="Pfam" id="PF02872"/>
    </source>
</evidence>
<name>A0ABW7YXZ2_9ACTN</name>
<keyword evidence="2" id="KW-0732">Signal</keyword>
<proteinExistence type="predicted"/>
<dbReference type="InterPro" id="IPR008334">
    <property type="entry name" value="5'-Nucleotdase_C"/>
</dbReference>
<feature type="chain" id="PRO_5045066020" evidence="2">
    <location>
        <begin position="32"/>
        <end position="351"/>
    </location>
</feature>
<dbReference type="RefSeq" id="WP_397084946.1">
    <property type="nucleotide sequence ID" value="NZ_JBITGY010000007.1"/>
</dbReference>
<gene>
    <name evidence="4" type="ORF">ACIBG2_25720</name>
</gene>
<evidence type="ECO:0000313" key="4">
    <source>
        <dbReference type="EMBL" id="MFI6500798.1"/>
    </source>
</evidence>
<organism evidence="4 5">
    <name type="scientific">Nonomuraea typhae</name>
    <dbReference type="NCBI Taxonomy" id="2603600"/>
    <lineage>
        <taxon>Bacteria</taxon>
        <taxon>Bacillati</taxon>
        <taxon>Actinomycetota</taxon>
        <taxon>Actinomycetes</taxon>
        <taxon>Streptosporangiales</taxon>
        <taxon>Streptosporangiaceae</taxon>
        <taxon>Nonomuraea</taxon>
    </lineage>
</organism>
<keyword evidence="5" id="KW-1185">Reference proteome</keyword>
<protein>
    <submittedName>
        <fullName evidence="4">5'-nucleotidase C-terminal domain-containing protein</fullName>
    </submittedName>
</protein>
<sequence length="351" mass="37029">MSPLALAGRRAAGIVAIAAMLIGVLATGAQAAPTTGGTGDVWDSVSTSITPAPAPGQAQSQPGQNLVKKATIAFERTDAAKCPLTFKVHGFFEGLPQGAQTFQYRLTGTEEWKTVTVPADHGPVHSAVLETLSWDWETKERSVRIEINQPDGLQSNIFYYFKCGPAKGSDVAGTAAEDIPVTTMGGPLAELIADAQLEAVQALSGAEVALVSKRNILKGMNAGTVTFENLMSWQPYGHVVDVHSMTGAQLKSILAHANPTIGALTPSASMRYTLDQGKVTEITLNGAPVTDTQRIKIAANWILMGGWEGFPQWTGSQSVFKRGPDDTAALAGYLTHHSPVRAPGGDRVTIK</sequence>
<dbReference type="Proteomes" id="UP001612741">
    <property type="component" value="Unassembled WGS sequence"/>
</dbReference>
<dbReference type="Pfam" id="PF02872">
    <property type="entry name" value="5_nucleotid_C"/>
    <property type="match status" value="1"/>
</dbReference>
<evidence type="ECO:0000313" key="5">
    <source>
        <dbReference type="Proteomes" id="UP001612741"/>
    </source>
</evidence>